<keyword evidence="1" id="KW-1133">Transmembrane helix</keyword>
<feature type="transmembrane region" description="Helical" evidence="1">
    <location>
        <begin position="12"/>
        <end position="40"/>
    </location>
</feature>
<comment type="caution">
    <text evidence="3">The sequence shown here is derived from an EMBL/GenBank/DDBJ whole genome shotgun (WGS) entry which is preliminary data.</text>
</comment>
<organism evidence="3 4">
    <name type="scientific">Chengkuizengella axinellae</name>
    <dbReference type="NCBI Taxonomy" id="3064388"/>
    <lineage>
        <taxon>Bacteria</taxon>
        <taxon>Bacillati</taxon>
        <taxon>Bacillota</taxon>
        <taxon>Bacilli</taxon>
        <taxon>Bacillales</taxon>
        <taxon>Paenibacillaceae</taxon>
        <taxon>Chengkuizengella</taxon>
    </lineage>
</organism>
<protein>
    <submittedName>
        <fullName evidence="3">Cell wall-active antibiotics response protein LiaF</fullName>
    </submittedName>
</protein>
<dbReference type="RefSeq" id="WP_305989832.1">
    <property type="nucleotide sequence ID" value="NZ_JAVAMP010000001.1"/>
</dbReference>
<feature type="transmembrane region" description="Helical" evidence="1">
    <location>
        <begin position="52"/>
        <end position="82"/>
    </location>
</feature>
<accession>A0ABT9IT51</accession>
<evidence type="ECO:0000259" key="2">
    <source>
        <dbReference type="Pfam" id="PF09922"/>
    </source>
</evidence>
<sequence length="215" mass="24377">MKDRNRNTALVLIFAGLFLLLGNIFGFLIVASLILIWFGVDRIRIGEKNKGYLLLVIGVIILISNHMMFVVGLVLIIFGYFYMKSDKQKVDETFIEKQNLVQSVKWNKNQWTLKNMMIRSIVGEIHMDVSHALIDERETTIILQGVVGDIDIIVPDHIGVTIDATLIVGEIGVNWEKEAGMMNKFTWASPNYASSDIKLNFMISYIVGDIDIKII</sequence>
<keyword evidence="1" id="KW-0812">Transmembrane</keyword>
<keyword evidence="1" id="KW-0472">Membrane</keyword>
<feature type="domain" description="Cell wall-active antibiotics response LiaF-like C-terminal" evidence="2">
    <location>
        <begin position="103"/>
        <end position="212"/>
    </location>
</feature>
<proteinExistence type="predicted"/>
<gene>
    <name evidence="3" type="primary">liaF</name>
    <name evidence="3" type="ORF">Q5Y73_00175</name>
</gene>
<evidence type="ECO:0000256" key="1">
    <source>
        <dbReference type="SAM" id="Phobius"/>
    </source>
</evidence>
<dbReference type="InterPro" id="IPR047793">
    <property type="entry name" value="LiaF_C"/>
</dbReference>
<dbReference type="EMBL" id="JAVAMP010000001">
    <property type="protein sequence ID" value="MDP5272513.1"/>
    <property type="molecule type" value="Genomic_DNA"/>
</dbReference>
<keyword evidence="4" id="KW-1185">Reference proteome</keyword>
<reference evidence="3 4" key="1">
    <citation type="submission" date="2023-08" db="EMBL/GenBank/DDBJ databases">
        <authorList>
            <person name="Park J.-S."/>
        </authorList>
    </citation>
    <scope>NUCLEOTIDE SEQUENCE [LARGE SCALE GENOMIC DNA]</scope>
    <source>
        <strain evidence="3 4">2205SS18-9</strain>
    </source>
</reference>
<evidence type="ECO:0000313" key="3">
    <source>
        <dbReference type="EMBL" id="MDP5272513.1"/>
    </source>
</evidence>
<evidence type="ECO:0000313" key="4">
    <source>
        <dbReference type="Proteomes" id="UP001231941"/>
    </source>
</evidence>
<dbReference type="Proteomes" id="UP001231941">
    <property type="component" value="Unassembled WGS sequence"/>
</dbReference>
<dbReference type="Pfam" id="PF09922">
    <property type="entry name" value="LiaF-like_C"/>
    <property type="match status" value="1"/>
</dbReference>
<name>A0ABT9IT51_9BACL</name>
<dbReference type="InterPro" id="IPR024425">
    <property type="entry name" value="LiaF-like_C"/>
</dbReference>
<dbReference type="NCBIfam" id="NF040535">
    <property type="entry name" value="LiaF_C_term"/>
    <property type="match status" value="1"/>
</dbReference>